<dbReference type="Gene3D" id="3.30.457.10">
    <property type="entry name" value="Copper amine oxidase-like, N-terminal domain"/>
    <property type="match status" value="1"/>
</dbReference>
<evidence type="ECO:0000313" key="3">
    <source>
        <dbReference type="EMBL" id="UVI29499.1"/>
    </source>
</evidence>
<dbReference type="PANTHER" id="PTHR45982">
    <property type="entry name" value="REGULATOR OF CHROMOSOME CONDENSATION"/>
    <property type="match status" value="1"/>
</dbReference>
<dbReference type="InterPro" id="IPR051553">
    <property type="entry name" value="Ran_GTPase-activating"/>
</dbReference>
<dbReference type="Pfam" id="PF13540">
    <property type="entry name" value="RCC1_2"/>
    <property type="match status" value="1"/>
</dbReference>
<evidence type="ECO:0000256" key="1">
    <source>
        <dbReference type="SAM" id="SignalP"/>
    </source>
</evidence>
<dbReference type="PANTHER" id="PTHR45982:SF1">
    <property type="entry name" value="REGULATOR OF CHROMOSOME CONDENSATION"/>
    <property type="match status" value="1"/>
</dbReference>
<feature type="chain" id="PRO_5045936347" evidence="1">
    <location>
        <begin position="23"/>
        <end position="495"/>
    </location>
</feature>
<protein>
    <submittedName>
        <fullName evidence="3">Copper amine oxidase</fullName>
    </submittedName>
</protein>
<dbReference type="EMBL" id="CP091430">
    <property type="protein sequence ID" value="UVI29499.1"/>
    <property type="molecule type" value="Genomic_DNA"/>
</dbReference>
<dbReference type="InterPro" id="IPR012854">
    <property type="entry name" value="Cu_amine_oxidase-like_N"/>
</dbReference>
<sequence length="495" mass="54526">MKKLIAVLSLVSCLSAASLASAAPASETNSSIRSFEPTSLVKSDGTYWEWGQNQSVPTQVHGLTDVSRSLAGQLVMKEDHSVWYWDRSALSSAAQVQPVKELDNAAFVYSNWDELLAVDAQGKVSVLPKKDGKWDITQINPLQGIDNVTAISNYYESYPKDGYQRLVFLKKDGTAVKDTESPQVFSPIQGLDRIIAIDRNLALKEDGTVWTWQTEFTGAETPASQVKAVQIKELSNIRQIRTNGNTHLAIDSQSRLWYWGATITGFSDGTTYHKGTVPILLNTVSDVKDAVIAERSLLVLTHKGKVLMASIEREAMPSNPAFEQLATDISQIKSGGRHAIMLKNDGTLWGWGVNKNAELGYGDYEFMHSEAVPVQQAIQVELNDEPAILTSGVITRSGQAFIPLRSIFEKLGASVEWDEMKKTVTIVRKEAGKPGVTILIDYKTGEMKLNNAIVKLANEPFGINGTSYLPLRFISESLGAKVDWVQKEDRISITM</sequence>
<dbReference type="Pfam" id="PF07833">
    <property type="entry name" value="Cu_amine_oxidN1"/>
    <property type="match status" value="1"/>
</dbReference>
<evidence type="ECO:0000313" key="4">
    <source>
        <dbReference type="Proteomes" id="UP001057877"/>
    </source>
</evidence>
<name>A0ABY5S6G6_9BACL</name>
<keyword evidence="4" id="KW-1185">Reference proteome</keyword>
<dbReference type="SUPFAM" id="SSF55383">
    <property type="entry name" value="Copper amine oxidase, domain N"/>
    <property type="match status" value="1"/>
</dbReference>
<dbReference type="Gene3D" id="2.130.10.30">
    <property type="entry name" value="Regulator of chromosome condensation 1/beta-lactamase-inhibitor protein II"/>
    <property type="match status" value="2"/>
</dbReference>
<reference evidence="3" key="1">
    <citation type="submission" date="2022-01" db="EMBL/GenBank/DDBJ databases">
        <title>Paenibacillus spongiae sp. nov., isolated from marine sponge.</title>
        <authorList>
            <person name="Li Z."/>
            <person name="Zhang M."/>
        </authorList>
    </citation>
    <scope>NUCLEOTIDE SEQUENCE</scope>
    <source>
        <strain evidence="3">PHS-Z3</strain>
    </source>
</reference>
<gene>
    <name evidence="3" type="ORF">L1F29_29450</name>
</gene>
<dbReference type="SUPFAM" id="SSF50985">
    <property type="entry name" value="RCC1/BLIP-II"/>
    <property type="match status" value="2"/>
</dbReference>
<evidence type="ECO:0000259" key="2">
    <source>
        <dbReference type="Pfam" id="PF07833"/>
    </source>
</evidence>
<dbReference type="RefSeq" id="WP_258385588.1">
    <property type="nucleotide sequence ID" value="NZ_CP091430.1"/>
</dbReference>
<keyword evidence="1" id="KW-0732">Signal</keyword>
<feature type="signal peptide" evidence="1">
    <location>
        <begin position="1"/>
        <end position="22"/>
    </location>
</feature>
<dbReference type="Proteomes" id="UP001057877">
    <property type="component" value="Chromosome"/>
</dbReference>
<dbReference type="InterPro" id="IPR036582">
    <property type="entry name" value="Mao_N_sf"/>
</dbReference>
<organism evidence="3 4">
    <name type="scientific">Paenibacillus spongiae</name>
    <dbReference type="NCBI Taxonomy" id="2909671"/>
    <lineage>
        <taxon>Bacteria</taxon>
        <taxon>Bacillati</taxon>
        <taxon>Bacillota</taxon>
        <taxon>Bacilli</taxon>
        <taxon>Bacillales</taxon>
        <taxon>Paenibacillaceae</taxon>
        <taxon>Paenibacillus</taxon>
    </lineage>
</organism>
<proteinExistence type="predicted"/>
<accession>A0ABY5S6G6</accession>
<feature type="domain" description="Copper amine oxidase-like N-terminal" evidence="2">
    <location>
        <begin position="394"/>
        <end position="493"/>
    </location>
</feature>
<dbReference type="InterPro" id="IPR009091">
    <property type="entry name" value="RCC1/BLIP-II"/>
</dbReference>